<feature type="transmembrane region" description="Helical" evidence="1">
    <location>
        <begin position="9"/>
        <end position="27"/>
    </location>
</feature>
<dbReference type="Proteomes" id="UP000002334">
    <property type="component" value="Chromosome"/>
</dbReference>
<name>C4K3H7_HAMD5</name>
<evidence type="ECO:0000313" key="2">
    <source>
        <dbReference type="EMBL" id="ACQ67120.1"/>
    </source>
</evidence>
<proteinExistence type="predicted"/>
<dbReference type="AlphaFoldDB" id="C4K3H7"/>
<evidence type="ECO:0000313" key="3">
    <source>
        <dbReference type="Proteomes" id="UP000002334"/>
    </source>
</evidence>
<keyword evidence="1" id="KW-1133">Transmembrane helix</keyword>
<dbReference type="EMBL" id="CP001277">
    <property type="protein sequence ID" value="ACQ67120.1"/>
    <property type="molecule type" value="Genomic_DNA"/>
</dbReference>
<keyword evidence="1" id="KW-0472">Membrane</keyword>
<evidence type="ECO:0000256" key="1">
    <source>
        <dbReference type="SAM" id="Phobius"/>
    </source>
</evidence>
<keyword evidence="1" id="KW-0812">Transmembrane</keyword>
<organism evidence="2 3">
    <name type="scientific">Hamiltonella defensa subsp. Acyrthosiphon pisum (strain 5AT)</name>
    <dbReference type="NCBI Taxonomy" id="572265"/>
    <lineage>
        <taxon>Bacteria</taxon>
        <taxon>Pseudomonadati</taxon>
        <taxon>Pseudomonadota</taxon>
        <taxon>Gammaproteobacteria</taxon>
        <taxon>Enterobacterales</taxon>
        <taxon>Enterobacteriaceae</taxon>
        <taxon>aphid secondary symbionts</taxon>
        <taxon>Candidatus Williamhamiltonella</taxon>
    </lineage>
</organism>
<sequence length="39" mass="4831">MLFLMAKNMLFRIILKNFFIINHILFIKNNNYFTIYFLG</sequence>
<reference evidence="2 3" key="1">
    <citation type="journal article" date="2009" name="Proc. Natl. Acad. Sci. U.S.A.">
        <title>Hamiltonella defensa, genome evolution of protective bacterial endosymbiont from pathogenic ancestors.</title>
        <authorList>
            <person name="Degnan P.H."/>
            <person name="Yu Y."/>
            <person name="Sisneros N."/>
            <person name="Wing R.A."/>
            <person name="Moran N.A."/>
        </authorList>
    </citation>
    <scope>NUCLEOTIDE SEQUENCE [LARGE SCALE GENOMIC DNA]</scope>
    <source>
        <strain evidence="3">5AT</strain>
    </source>
</reference>
<protein>
    <submittedName>
        <fullName evidence="2">Uncharacterized protein</fullName>
    </submittedName>
</protein>
<dbReference type="HOGENOM" id="CLU_3310698_0_0_6"/>
<gene>
    <name evidence="2" type="ordered locus">HDEF_0362</name>
</gene>
<accession>C4K3H7</accession>
<dbReference type="KEGG" id="hde:HDEF_0362"/>
<keyword evidence="3" id="KW-1185">Reference proteome</keyword>